<dbReference type="GO" id="GO:0043235">
    <property type="term" value="C:receptor complex"/>
    <property type="evidence" value="ECO:0007669"/>
    <property type="project" value="TreeGrafter"/>
</dbReference>
<dbReference type="InterPro" id="IPR013783">
    <property type="entry name" value="Ig-like_fold"/>
</dbReference>
<keyword evidence="10" id="KW-0325">Glycoprotein</keyword>
<dbReference type="SMART" id="SM00060">
    <property type="entry name" value="FN3"/>
    <property type="match status" value="14"/>
</dbReference>
<evidence type="ECO:0000256" key="12">
    <source>
        <dbReference type="ARBA" id="ARBA00051722"/>
    </source>
</evidence>
<feature type="domain" description="Fibronectin type-III" evidence="18">
    <location>
        <begin position="241"/>
        <end position="330"/>
    </location>
</feature>
<evidence type="ECO:0000259" key="17">
    <source>
        <dbReference type="PROSITE" id="PS50056"/>
    </source>
</evidence>
<dbReference type="InterPro" id="IPR036116">
    <property type="entry name" value="FN3_sf"/>
</dbReference>
<dbReference type="InterPro" id="IPR003595">
    <property type="entry name" value="Tyr_Pase_cat"/>
</dbReference>
<dbReference type="PROSITE" id="PS50056">
    <property type="entry name" value="TYR_PHOSPHATASE_2"/>
    <property type="match status" value="1"/>
</dbReference>
<dbReference type="InterPro" id="IPR016130">
    <property type="entry name" value="Tyr_Pase_AS"/>
</dbReference>
<dbReference type="Proteomes" id="UP000822369">
    <property type="component" value="Chromosome 4"/>
</dbReference>
<gene>
    <name evidence="19" type="ORF">G4P62_012952</name>
</gene>
<feature type="domain" description="Tyrosine-protein phosphatase" evidence="16">
    <location>
        <begin position="1605"/>
        <end position="1861"/>
    </location>
</feature>
<evidence type="ECO:0000256" key="11">
    <source>
        <dbReference type="ARBA" id="ARBA00025789"/>
    </source>
</evidence>
<proteinExistence type="inferred from homology"/>
<dbReference type="SMART" id="SM00404">
    <property type="entry name" value="PTPc_motif"/>
    <property type="match status" value="1"/>
</dbReference>
<dbReference type="Pfam" id="PF18861">
    <property type="entry name" value="PTP_tm"/>
    <property type="match status" value="1"/>
</dbReference>
<feature type="domain" description="Fibronectin type-III" evidence="18">
    <location>
        <begin position="855"/>
        <end position="943"/>
    </location>
</feature>
<feature type="domain" description="Tyrosine specific protein phosphatases" evidence="17">
    <location>
        <begin position="1780"/>
        <end position="1852"/>
    </location>
</feature>
<organism evidence="19 20">
    <name type="scientific">Nothobranchius furzeri</name>
    <name type="common">Turquoise killifish</name>
    <dbReference type="NCBI Taxonomy" id="105023"/>
    <lineage>
        <taxon>Eukaryota</taxon>
        <taxon>Metazoa</taxon>
        <taxon>Chordata</taxon>
        <taxon>Craniata</taxon>
        <taxon>Vertebrata</taxon>
        <taxon>Euteleostomi</taxon>
        <taxon>Actinopterygii</taxon>
        <taxon>Neopterygii</taxon>
        <taxon>Teleostei</taxon>
        <taxon>Neoteleostei</taxon>
        <taxon>Acanthomorphata</taxon>
        <taxon>Ovalentaria</taxon>
        <taxon>Atherinomorphae</taxon>
        <taxon>Cyprinodontiformes</taxon>
        <taxon>Nothobranchiidae</taxon>
        <taxon>Nothobranchius</taxon>
    </lineage>
</organism>
<dbReference type="PROSITE" id="PS50055">
    <property type="entry name" value="TYR_PHOSPHATASE_PTP"/>
    <property type="match status" value="1"/>
</dbReference>
<keyword evidence="5" id="KW-0677">Repeat</keyword>
<feature type="domain" description="Fibronectin type-III" evidence="18">
    <location>
        <begin position="156"/>
        <end position="239"/>
    </location>
</feature>
<feature type="chain" id="PRO_5039219873" description="protein-tyrosine-phosphatase" evidence="15">
    <location>
        <begin position="27"/>
        <end position="1897"/>
    </location>
</feature>
<evidence type="ECO:0000259" key="16">
    <source>
        <dbReference type="PROSITE" id="PS50055"/>
    </source>
</evidence>
<dbReference type="FunFam" id="3.90.190.10:FF:000009">
    <property type="entry name" value="Receptor-type tyrosine-protein phosphatase beta"/>
    <property type="match status" value="1"/>
</dbReference>
<dbReference type="SUPFAM" id="SSF52799">
    <property type="entry name" value="(Phosphotyrosine protein) phosphatases II"/>
    <property type="match status" value="1"/>
</dbReference>
<dbReference type="InterPro" id="IPR029021">
    <property type="entry name" value="Prot-tyrosine_phosphatase-like"/>
</dbReference>
<comment type="subcellular location">
    <subcellularLocation>
        <location evidence="1">Membrane</location>
        <topology evidence="1">Single-pass type I membrane protein</topology>
    </subcellularLocation>
</comment>
<evidence type="ECO:0000256" key="15">
    <source>
        <dbReference type="SAM" id="SignalP"/>
    </source>
</evidence>
<keyword evidence="3 14" id="KW-0812">Transmembrane</keyword>
<dbReference type="Pfam" id="PF00102">
    <property type="entry name" value="Y_phosphatase"/>
    <property type="match status" value="1"/>
</dbReference>
<evidence type="ECO:0000256" key="1">
    <source>
        <dbReference type="ARBA" id="ARBA00004479"/>
    </source>
</evidence>
<accession>A0A9D2YQC7</accession>
<feature type="transmembrane region" description="Helical" evidence="14">
    <location>
        <begin position="1539"/>
        <end position="1564"/>
    </location>
</feature>
<reference evidence="19" key="1">
    <citation type="submission" date="2020-03" db="EMBL/GenBank/DDBJ databases">
        <title>Intra-Species Differences in Population Size shape Life History and Genome Evolution.</title>
        <authorList>
            <person name="Willemsen D."/>
            <person name="Cui R."/>
            <person name="Valenzano D.R."/>
        </authorList>
    </citation>
    <scope>NUCLEOTIDE SEQUENCE</scope>
    <source>
        <strain evidence="19">GRZ</strain>
        <tissue evidence="19">Whole</tissue>
    </source>
</reference>
<keyword evidence="8 14" id="KW-1133">Transmembrane helix</keyword>
<dbReference type="Gene3D" id="2.60.40.10">
    <property type="entry name" value="Immunoglobulins"/>
    <property type="match status" value="14"/>
</dbReference>
<feature type="domain" description="Fibronectin type-III" evidence="18">
    <location>
        <begin position="682"/>
        <end position="773"/>
    </location>
</feature>
<dbReference type="SUPFAM" id="SSF49265">
    <property type="entry name" value="Fibronectin type III"/>
    <property type="match status" value="8"/>
</dbReference>
<feature type="signal peptide" evidence="15">
    <location>
        <begin position="1"/>
        <end position="26"/>
    </location>
</feature>
<keyword evidence="7" id="KW-0904">Protein phosphatase</keyword>
<dbReference type="PROSITE" id="PS50853">
    <property type="entry name" value="FN3"/>
    <property type="match status" value="11"/>
</dbReference>
<evidence type="ECO:0000256" key="8">
    <source>
        <dbReference type="ARBA" id="ARBA00022989"/>
    </source>
</evidence>
<keyword evidence="6" id="KW-0378">Hydrolase</keyword>
<feature type="domain" description="Fibronectin type-III" evidence="18">
    <location>
        <begin position="331"/>
        <end position="414"/>
    </location>
</feature>
<name>A0A9D2YQC7_NOTFU</name>
<dbReference type="SMART" id="SM00194">
    <property type="entry name" value="PTPc"/>
    <property type="match status" value="1"/>
</dbReference>
<sequence>MTPLRSVSSSLRTLLVFCALLENINEDNTTSDTTTSPMASTSPLTTSSPILTTTFPPTTTTPPMTTLAVLGPVTNLTVGFVTSSSLYVTWTGPVGGQITNVTWTGGNTSNSESVSVLFKNITNLTPGVMYNISVTPMVNVTAGTTSYVSQYTKPGVVNNLTGTASTTTTVSLNWTKPEGNSFFYIVQWTNSSLNQQSSNVTTTYVTIPELTPGVKYNFSVTAVAGDNKTTGQATTVSQYTKPGKIEAPVTSATNYSISLSWPPPPGNVFTYEVKWSNGANSTLFSKTTSNNSAVLNNLTAGTNYTITITAFAGGNQGDPYTISQFTRPEKPVNLIVTTRGTDFLNITWTLPSGRVDYYTVNVSSSDVKYSNNTNSNTFNLINLLPGRVFLITVMAVAGTYSETSDQSSFATYPTPTGSIVINSKTNSSLQLEWTTPPNMNGAPNISYHITYQPVPLIGSIQTIDSTGNYTQLPNLNSGILYNITIITVGPQNLNSVAAFTSSYTLPNLVERLTANSYSTISMNAAWSMPLGYQPYYQYFAQIYNMTGALITQDLVNGTSWDVSNLDPGSNYSISVRTRAANGTESAPVSVTNYTMPKAVTNLTNNVTTTTIQLFWTRQSDYKSSYSYLVEIFSSQPVSNGSTQNETFTFYNLIPGTQYTIYVTTVIEGVRSTKTNQTIYTIPAVVPVITVIGNTTTLSVNWSSASGQVSSYVVSLSLESNKTEIVNQTHQSNKTQALFVGLKPGVGYCVGLVTRSGSVQSDKATVCNATFPGPPGSVTVNYKTTNSINFSWSRPDTMDQNSFNFSVNGTNLTGNSWFLLNNLQSGTRYTISVVTVGVRGYMSTPVMTTSDTKPYNVTNLTATKITTNTVILDWNVLEGKTGYSFEVLVQNAGSPVSVRNTTSTSFNVTGLSSGTNYSFTVTTLTADGTRADPVTQSNFTRPNPITHLGAETLNKTSIFLNWTKPIEYKSNYTYKVKTTGCSNRNDTSSLESAVIPGLTPGTNCTFCVSVIASNVAEGEELCTSQYTKPEFVQPRVYNQGSNSSVLVSWTLPNGNVDNFNISINSTLAHFYKSVQLNSPNTSFVFDNLAAGVLYSVVLTTCSGPLSETSDLVNNATYPNPPGPIMILQKTTSSISFHWGEAPLMSGASFKYVLTCAQTLQDVNTTIVPPTDTTHIFSLLLSGTPYNLSVKTQGPMDFQSMAVYSNLVTTMPNSVQNLSATPGEKNISVTWSKPAGYKESYGYILTGKNSTYTTNTTTYTISNLDPGSMYNISVTTVTSDGTQAASNIISLCTDASPVKDLDCYGPNLGIATIICNWTKVEGLSSAFRYTVMGSSPLIQSSSLCCTLNISDLSYNTKYNLAVETLSCGNPSPPVFKSCQTGITNPTLPSNWESLVPVKGKTKTSFTVQVDPILLNGTWGPVTNVGILVSRNNYAQVSADKGFLAKTYKNWKENLADGYLAAIITISNSSASRSTQGPLSIDVGTGTSWKDYFNGPLDPAGSYKYAIAIFTLLDLNSTTQLVSINSIVSITNFNTVTIDSDIIPIAVGAAVAVFGIFLVLLLGFAYWRRSSKKKEPDIPIQQLGSRAVRVEEFEAYYRKQKADSNCGFAEEFEELKPVGTSQAKIHALALENKPKNRYNNVLPYDSSRVKLSIVHGNPNGDYINADYMPGYLSRKEFIAAQGPLPVTVSDFWRMIWEKNVYTLVMLTRCNEQGRVKCEQYWGPGTMHYKDITVTITTEIPLEDWTIREFSVKNVKTTEVRLVRHFHFTAWPDHGVPETTELLISFRHLVREHMNQYTDSPTVVHCSAGVGRTGTFIAIDRLIYQIERDNIVDVYGIVHDLRMHRPLMVQTEDQYVFLNQCALDIIRSRTGTNVDLIYQNTEAISIYENVEPKKAYPKRKQ</sequence>
<dbReference type="InterPro" id="IPR000387">
    <property type="entry name" value="Tyr_Pase_dom"/>
</dbReference>
<feature type="domain" description="Fibronectin type-III" evidence="18">
    <location>
        <begin position="1212"/>
        <end position="1294"/>
    </location>
</feature>
<dbReference type="InterPro" id="IPR000242">
    <property type="entry name" value="PTP_cat"/>
</dbReference>
<feature type="domain" description="Fibronectin type-III" evidence="18">
    <location>
        <begin position="509"/>
        <end position="598"/>
    </location>
</feature>
<dbReference type="GO" id="GO:0016020">
    <property type="term" value="C:membrane"/>
    <property type="evidence" value="ECO:0007669"/>
    <property type="project" value="UniProtKB-SubCell"/>
</dbReference>
<feature type="domain" description="Fibronectin type-III" evidence="18">
    <location>
        <begin position="415"/>
        <end position="508"/>
    </location>
</feature>
<evidence type="ECO:0000313" key="19">
    <source>
        <dbReference type="EMBL" id="KAF7224787.1"/>
    </source>
</evidence>
<dbReference type="CDD" id="cd00063">
    <property type="entry name" value="FN3"/>
    <property type="match status" value="10"/>
</dbReference>
<evidence type="ECO:0000256" key="14">
    <source>
        <dbReference type="SAM" id="Phobius"/>
    </source>
</evidence>
<evidence type="ECO:0000256" key="13">
    <source>
        <dbReference type="SAM" id="MobiDB-lite"/>
    </source>
</evidence>
<feature type="region of interest" description="Disordered" evidence="13">
    <location>
        <begin position="27"/>
        <end position="58"/>
    </location>
</feature>
<dbReference type="Pfam" id="PF00041">
    <property type="entry name" value="fn3"/>
    <property type="match status" value="8"/>
</dbReference>
<evidence type="ECO:0000256" key="6">
    <source>
        <dbReference type="ARBA" id="ARBA00022801"/>
    </source>
</evidence>
<evidence type="ECO:0000256" key="7">
    <source>
        <dbReference type="ARBA" id="ARBA00022912"/>
    </source>
</evidence>
<dbReference type="PANTHER" id="PTHR46957">
    <property type="entry name" value="CYTOKINE RECEPTOR"/>
    <property type="match status" value="1"/>
</dbReference>
<dbReference type="EC" id="3.1.3.48" evidence="2"/>
<dbReference type="GO" id="GO:0032502">
    <property type="term" value="P:developmental process"/>
    <property type="evidence" value="ECO:0007669"/>
    <property type="project" value="UniProtKB-ARBA"/>
</dbReference>
<dbReference type="GO" id="GO:0004725">
    <property type="term" value="F:protein tyrosine phosphatase activity"/>
    <property type="evidence" value="ECO:0007669"/>
    <property type="project" value="UniProtKB-EC"/>
</dbReference>
<dbReference type="Gene3D" id="3.90.190.10">
    <property type="entry name" value="Protein tyrosine phosphatase superfamily"/>
    <property type="match status" value="1"/>
</dbReference>
<evidence type="ECO:0000256" key="2">
    <source>
        <dbReference type="ARBA" id="ARBA00013064"/>
    </source>
</evidence>
<dbReference type="PRINTS" id="PR00700">
    <property type="entry name" value="PRTYPHPHTASE"/>
</dbReference>
<dbReference type="PANTHER" id="PTHR46957:SF5">
    <property type="entry name" value="PROTEIN-TYROSINE-PHOSPHATASE"/>
    <property type="match status" value="1"/>
</dbReference>
<dbReference type="InterPro" id="IPR041201">
    <property type="entry name" value="PTPRJ_TM"/>
</dbReference>
<keyword evidence="4 15" id="KW-0732">Signal</keyword>
<feature type="domain" description="Fibronectin type-III" evidence="18">
    <location>
        <begin position="1027"/>
        <end position="1118"/>
    </location>
</feature>
<evidence type="ECO:0000256" key="3">
    <source>
        <dbReference type="ARBA" id="ARBA00022692"/>
    </source>
</evidence>
<comment type="similarity">
    <text evidence="11">Belongs to the protein-tyrosine phosphatase family. Receptor class 3 subfamily.</text>
</comment>
<dbReference type="InterPro" id="IPR050713">
    <property type="entry name" value="RTP_Phos/Ushers"/>
</dbReference>
<comment type="caution">
    <text evidence="19">The sequence shown here is derived from an EMBL/GenBank/DDBJ whole genome shotgun (WGS) entry which is preliminary data.</text>
</comment>
<protein>
    <recommendedName>
        <fullName evidence="2">protein-tyrosine-phosphatase</fullName>
        <ecNumber evidence="2">3.1.3.48</ecNumber>
    </recommendedName>
</protein>
<evidence type="ECO:0000259" key="18">
    <source>
        <dbReference type="PROSITE" id="PS50853"/>
    </source>
</evidence>
<evidence type="ECO:0000256" key="9">
    <source>
        <dbReference type="ARBA" id="ARBA00023136"/>
    </source>
</evidence>
<evidence type="ECO:0000256" key="10">
    <source>
        <dbReference type="ARBA" id="ARBA00023180"/>
    </source>
</evidence>
<dbReference type="InterPro" id="IPR003961">
    <property type="entry name" value="FN3_dom"/>
</dbReference>
<dbReference type="EMBL" id="JAAVVJ010000004">
    <property type="protein sequence ID" value="KAF7224787.1"/>
    <property type="molecule type" value="Genomic_DNA"/>
</dbReference>
<evidence type="ECO:0000256" key="5">
    <source>
        <dbReference type="ARBA" id="ARBA00022737"/>
    </source>
</evidence>
<dbReference type="PROSITE" id="PS00383">
    <property type="entry name" value="TYR_PHOSPHATASE_1"/>
    <property type="match status" value="1"/>
</dbReference>
<comment type="catalytic activity">
    <reaction evidence="12">
        <text>O-phospho-L-tyrosyl-[protein] + H2O = L-tyrosyl-[protein] + phosphate</text>
        <dbReference type="Rhea" id="RHEA:10684"/>
        <dbReference type="Rhea" id="RHEA-COMP:10136"/>
        <dbReference type="Rhea" id="RHEA-COMP:20101"/>
        <dbReference type="ChEBI" id="CHEBI:15377"/>
        <dbReference type="ChEBI" id="CHEBI:43474"/>
        <dbReference type="ChEBI" id="CHEBI:46858"/>
        <dbReference type="ChEBI" id="CHEBI:61978"/>
        <dbReference type="EC" id="3.1.3.48"/>
    </reaction>
</comment>
<evidence type="ECO:0000256" key="4">
    <source>
        <dbReference type="ARBA" id="ARBA00022729"/>
    </source>
</evidence>
<keyword evidence="9 14" id="KW-0472">Membrane</keyword>
<feature type="domain" description="Fibronectin type-III" evidence="18">
    <location>
        <begin position="72"/>
        <end position="155"/>
    </location>
</feature>
<feature type="domain" description="Fibronectin type-III" evidence="18">
    <location>
        <begin position="1119"/>
        <end position="1211"/>
    </location>
</feature>
<evidence type="ECO:0000313" key="20">
    <source>
        <dbReference type="Proteomes" id="UP000822369"/>
    </source>
</evidence>
<feature type="compositionally biased region" description="Low complexity" evidence="13">
    <location>
        <begin position="30"/>
        <end position="58"/>
    </location>
</feature>